<evidence type="ECO:0000256" key="3">
    <source>
        <dbReference type="ARBA" id="ARBA00023242"/>
    </source>
</evidence>
<dbReference type="PANTHER" id="PTHR14369">
    <property type="entry name" value="SURFEIT LOCUS PROTEIN 6"/>
    <property type="match status" value="1"/>
</dbReference>
<keyword evidence="3" id="KW-0539">Nucleus</keyword>
<feature type="compositionally biased region" description="Basic and acidic residues" evidence="4">
    <location>
        <begin position="128"/>
        <end position="143"/>
    </location>
</feature>
<dbReference type="PANTHER" id="PTHR14369:SF0">
    <property type="entry name" value="SURFEIT LOCUS PROTEIN 6"/>
    <property type="match status" value="1"/>
</dbReference>
<protein>
    <submittedName>
        <fullName evidence="7">Ribosomal RNA-processing protein 14/surfeit locus protein 6 C-terminal domain-containing protein</fullName>
    </submittedName>
</protein>
<dbReference type="GO" id="GO:0005730">
    <property type="term" value="C:nucleolus"/>
    <property type="evidence" value="ECO:0007669"/>
    <property type="project" value="TreeGrafter"/>
</dbReference>
<keyword evidence="6" id="KW-1185">Reference proteome</keyword>
<comment type="similarity">
    <text evidence="2">Belongs to the SURF6 family.</text>
</comment>
<evidence type="ECO:0000256" key="4">
    <source>
        <dbReference type="SAM" id="MobiDB-lite"/>
    </source>
</evidence>
<sequence>MSNHKEKKELVDQQIRKIHEKIKSNIDLIPVQNWGFEKNVSERLKDTKHGVVNQTLTKAEKHKLKKKDKQQIARGVGTLPKKVSEVIDWAASTSLANKNKPKPVEKLQKQPKSNQNLTNGSQNQRKLTPAEEAKAREIEEILRKKGVGKRKMKPQKVNAIEKSVPKENGVKKIQTDQKSAKTPEKKVKLIEKSSKNELNSDVSESSDQPSVDELDEEVGGYEDDNEEMASVEESESDDLEDEEDENMEDSDLKYRKKELAAESGGYEDDNEDLDESEDDDEEEIKAIPKKKPKIELKQEVLEQKPPKSKKHKPEIELDDNQVSYNNLNYIVEDKKKPTKKEKRDKFTGRDYKRLLEKAEKREEKLGKIREKNPEKAAKIEEEIHWNKVIKRAEGVKVKV</sequence>
<evidence type="ECO:0000256" key="1">
    <source>
        <dbReference type="ARBA" id="ARBA00004123"/>
    </source>
</evidence>
<feature type="region of interest" description="Disordered" evidence="4">
    <location>
        <begin position="92"/>
        <end position="320"/>
    </location>
</feature>
<dbReference type="GO" id="GO:0042273">
    <property type="term" value="P:ribosomal large subunit biogenesis"/>
    <property type="evidence" value="ECO:0007669"/>
    <property type="project" value="TreeGrafter"/>
</dbReference>
<feature type="compositionally biased region" description="Polar residues" evidence="4">
    <location>
        <begin position="196"/>
        <end position="209"/>
    </location>
</feature>
<dbReference type="GO" id="GO:0003677">
    <property type="term" value="F:DNA binding"/>
    <property type="evidence" value="ECO:0007669"/>
    <property type="project" value="TreeGrafter"/>
</dbReference>
<name>A0A914D116_9BILA</name>
<evidence type="ECO:0000313" key="7">
    <source>
        <dbReference type="WBParaSite" id="ACRNAN_scaffold169.g13729.t1"/>
    </source>
</evidence>
<feature type="compositionally biased region" description="Acidic residues" evidence="4">
    <location>
        <begin position="265"/>
        <end position="283"/>
    </location>
</feature>
<organism evidence="6 7">
    <name type="scientific">Acrobeloides nanus</name>
    <dbReference type="NCBI Taxonomy" id="290746"/>
    <lineage>
        <taxon>Eukaryota</taxon>
        <taxon>Metazoa</taxon>
        <taxon>Ecdysozoa</taxon>
        <taxon>Nematoda</taxon>
        <taxon>Chromadorea</taxon>
        <taxon>Rhabditida</taxon>
        <taxon>Tylenchina</taxon>
        <taxon>Cephalobomorpha</taxon>
        <taxon>Cephaloboidea</taxon>
        <taxon>Cephalobidae</taxon>
        <taxon>Acrobeloides</taxon>
    </lineage>
</organism>
<dbReference type="GO" id="GO:0003723">
    <property type="term" value="F:RNA binding"/>
    <property type="evidence" value="ECO:0007669"/>
    <property type="project" value="TreeGrafter"/>
</dbReference>
<dbReference type="AlphaFoldDB" id="A0A914D116"/>
<accession>A0A914D116</accession>
<dbReference type="InterPro" id="IPR007019">
    <property type="entry name" value="SURF6"/>
</dbReference>
<dbReference type="InterPro" id="IPR029190">
    <property type="entry name" value="Rrp14/SURF6_C"/>
</dbReference>
<feature type="compositionally biased region" description="Basic and acidic residues" evidence="4">
    <location>
        <begin position="250"/>
        <end position="260"/>
    </location>
</feature>
<feature type="compositionally biased region" description="Basic and acidic residues" evidence="4">
    <location>
        <begin position="163"/>
        <end position="195"/>
    </location>
</feature>
<proteinExistence type="inferred from homology"/>
<dbReference type="WBParaSite" id="ACRNAN_scaffold169.g13729.t1">
    <property type="protein sequence ID" value="ACRNAN_scaffold169.g13729.t1"/>
    <property type="gene ID" value="ACRNAN_scaffold169.g13729"/>
</dbReference>
<dbReference type="GO" id="GO:0042274">
    <property type="term" value="P:ribosomal small subunit biogenesis"/>
    <property type="evidence" value="ECO:0007669"/>
    <property type="project" value="TreeGrafter"/>
</dbReference>
<dbReference type="Proteomes" id="UP000887540">
    <property type="component" value="Unplaced"/>
</dbReference>
<comment type="subcellular location">
    <subcellularLocation>
        <location evidence="1">Nucleus</location>
    </subcellularLocation>
</comment>
<feature type="domain" description="Ribosomal RNA-processing protein 14/surfeit locus protein 6 C-terminal" evidence="5">
    <location>
        <begin position="280"/>
        <end position="398"/>
    </location>
</feature>
<evidence type="ECO:0000256" key="2">
    <source>
        <dbReference type="ARBA" id="ARBA00005904"/>
    </source>
</evidence>
<reference evidence="7" key="1">
    <citation type="submission" date="2022-11" db="UniProtKB">
        <authorList>
            <consortium name="WormBaseParasite"/>
        </authorList>
    </citation>
    <scope>IDENTIFICATION</scope>
</reference>
<feature type="compositionally biased region" description="Polar residues" evidence="4">
    <location>
        <begin position="110"/>
        <end position="126"/>
    </location>
</feature>
<dbReference type="Pfam" id="PF04935">
    <property type="entry name" value="SURF6"/>
    <property type="match status" value="1"/>
</dbReference>
<evidence type="ECO:0000313" key="6">
    <source>
        <dbReference type="Proteomes" id="UP000887540"/>
    </source>
</evidence>
<feature type="compositionally biased region" description="Basic and acidic residues" evidence="4">
    <location>
        <begin position="293"/>
        <end position="305"/>
    </location>
</feature>
<feature type="compositionally biased region" description="Acidic residues" evidence="4">
    <location>
        <begin position="210"/>
        <end position="249"/>
    </location>
</feature>
<feature type="compositionally biased region" description="Basic residues" evidence="4">
    <location>
        <begin position="144"/>
        <end position="154"/>
    </location>
</feature>
<evidence type="ECO:0000259" key="5">
    <source>
        <dbReference type="Pfam" id="PF04935"/>
    </source>
</evidence>